<gene>
    <name evidence="1" type="ORF">DERYTH_LOCUS17883</name>
</gene>
<feature type="non-terminal residue" evidence="1">
    <location>
        <position position="1"/>
    </location>
</feature>
<keyword evidence="2" id="KW-1185">Reference proteome</keyword>
<evidence type="ECO:0000313" key="1">
    <source>
        <dbReference type="EMBL" id="CAG8761781.1"/>
    </source>
</evidence>
<dbReference type="AlphaFoldDB" id="A0A9N9J1U3"/>
<comment type="caution">
    <text evidence="1">The sequence shown here is derived from an EMBL/GenBank/DDBJ whole genome shotgun (WGS) entry which is preliminary data.</text>
</comment>
<name>A0A9N9J1U3_9GLOM</name>
<reference evidence="1" key="1">
    <citation type="submission" date="2021-06" db="EMBL/GenBank/DDBJ databases">
        <authorList>
            <person name="Kallberg Y."/>
            <person name="Tangrot J."/>
            <person name="Rosling A."/>
        </authorList>
    </citation>
    <scope>NUCLEOTIDE SEQUENCE</scope>
    <source>
        <strain evidence="1">MA453B</strain>
    </source>
</reference>
<organism evidence="1 2">
    <name type="scientific">Dentiscutata erythropus</name>
    <dbReference type="NCBI Taxonomy" id="1348616"/>
    <lineage>
        <taxon>Eukaryota</taxon>
        <taxon>Fungi</taxon>
        <taxon>Fungi incertae sedis</taxon>
        <taxon>Mucoromycota</taxon>
        <taxon>Glomeromycotina</taxon>
        <taxon>Glomeromycetes</taxon>
        <taxon>Diversisporales</taxon>
        <taxon>Gigasporaceae</taxon>
        <taxon>Dentiscutata</taxon>
    </lineage>
</organism>
<evidence type="ECO:0000313" key="2">
    <source>
        <dbReference type="Proteomes" id="UP000789405"/>
    </source>
</evidence>
<dbReference type="Proteomes" id="UP000789405">
    <property type="component" value="Unassembled WGS sequence"/>
</dbReference>
<dbReference type="EMBL" id="CAJVPY010017397">
    <property type="protein sequence ID" value="CAG8761781.1"/>
    <property type="molecule type" value="Genomic_DNA"/>
</dbReference>
<proteinExistence type="predicted"/>
<protein>
    <submittedName>
        <fullName evidence="1">14670_t:CDS:1</fullName>
    </submittedName>
</protein>
<accession>A0A9N9J1U3</accession>
<sequence length="91" mass="10361">SCRSMKPFFLFTQKRESSINILLTALPPKVRIHKNVTTNNYITARSHTSTTQKPNTKTSASLSITSNMPVILELFKKKTNRLITQNKDNPK</sequence>